<reference evidence="1 2" key="1">
    <citation type="submission" date="2014-04" db="EMBL/GenBank/DDBJ databases">
        <authorList>
            <consortium name="DOE Joint Genome Institute"/>
            <person name="Kuo A."/>
            <person name="Tarkka M."/>
            <person name="Buscot F."/>
            <person name="Kohler A."/>
            <person name="Nagy L.G."/>
            <person name="Floudas D."/>
            <person name="Copeland A."/>
            <person name="Barry K.W."/>
            <person name="Cichocki N."/>
            <person name="Veneault-Fourrey C."/>
            <person name="LaButti K."/>
            <person name="Lindquist E.A."/>
            <person name="Lipzen A."/>
            <person name="Lundell T."/>
            <person name="Morin E."/>
            <person name="Murat C."/>
            <person name="Sun H."/>
            <person name="Tunlid A."/>
            <person name="Henrissat B."/>
            <person name="Grigoriev I.V."/>
            <person name="Hibbett D.S."/>
            <person name="Martin F."/>
            <person name="Nordberg H.P."/>
            <person name="Cantor M.N."/>
            <person name="Hua S.X."/>
        </authorList>
    </citation>
    <scope>NUCLEOTIDE SEQUENCE [LARGE SCALE GENOMIC DNA]</scope>
    <source>
        <strain evidence="1 2">F 1598</strain>
    </source>
</reference>
<keyword evidence="2" id="KW-1185">Reference proteome</keyword>
<organism evidence="1 2">
    <name type="scientific">Piloderma croceum (strain F 1598)</name>
    <dbReference type="NCBI Taxonomy" id="765440"/>
    <lineage>
        <taxon>Eukaryota</taxon>
        <taxon>Fungi</taxon>
        <taxon>Dikarya</taxon>
        <taxon>Basidiomycota</taxon>
        <taxon>Agaricomycotina</taxon>
        <taxon>Agaricomycetes</taxon>
        <taxon>Agaricomycetidae</taxon>
        <taxon>Atheliales</taxon>
        <taxon>Atheliaceae</taxon>
        <taxon>Piloderma</taxon>
    </lineage>
</organism>
<name>A0A0C3F1G5_PILCF</name>
<evidence type="ECO:0000313" key="1">
    <source>
        <dbReference type="EMBL" id="KIM73791.1"/>
    </source>
</evidence>
<gene>
    <name evidence="1" type="ORF">PILCRDRAFT_14931</name>
</gene>
<dbReference type="InParanoid" id="A0A0C3F1G5"/>
<dbReference type="AlphaFoldDB" id="A0A0C3F1G5"/>
<accession>A0A0C3F1G5</accession>
<dbReference type="HOGENOM" id="CLU_2172007_0_0_1"/>
<proteinExistence type="predicted"/>
<dbReference type="EMBL" id="KN833073">
    <property type="protein sequence ID" value="KIM73791.1"/>
    <property type="molecule type" value="Genomic_DNA"/>
</dbReference>
<sequence>MSTPWEPVGDCQIQIESQLSALSHLCAPALEMLVLDFTPNEQEIELFTGGAPRGEKLSCTYLCGSLIFKHLLACPHNFMQVKDVASGLKYLHSHDAIPICSSRLSVYLDY</sequence>
<evidence type="ECO:0000313" key="2">
    <source>
        <dbReference type="Proteomes" id="UP000054166"/>
    </source>
</evidence>
<reference evidence="2" key="2">
    <citation type="submission" date="2015-01" db="EMBL/GenBank/DDBJ databases">
        <title>Evolutionary Origins and Diversification of the Mycorrhizal Mutualists.</title>
        <authorList>
            <consortium name="DOE Joint Genome Institute"/>
            <consortium name="Mycorrhizal Genomics Consortium"/>
            <person name="Kohler A."/>
            <person name="Kuo A."/>
            <person name="Nagy L.G."/>
            <person name="Floudas D."/>
            <person name="Copeland A."/>
            <person name="Barry K.W."/>
            <person name="Cichocki N."/>
            <person name="Veneault-Fourrey C."/>
            <person name="LaButti K."/>
            <person name="Lindquist E.A."/>
            <person name="Lipzen A."/>
            <person name="Lundell T."/>
            <person name="Morin E."/>
            <person name="Murat C."/>
            <person name="Riley R."/>
            <person name="Ohm R."/>
            <person name="Sun H."/>
            <person name="Tunlid A."/>
            <person name="Henrissat B."/>
            <person name="Grigoriev I.V."/>
            <person name="Hibbett D.S."/>
            <person name="Martin F."/>
        </authorList>
    </citation>
    <scope>NUCLEOTIDE SEQUENCE [LARGE SCALE GENOMIC DNA]</scope>
    <source>
        <strain evidence="2">F 1598</strain>
    </source>
</reference>
<protein>
    <submittedName>
        <fullName evidence="1">Uncharacterized protein</fullName>
    </submittedName>
</protein>
<dbReference type="Proteomes" id="UP000054166">
    <property type="component" value="Unassembled WGS sequence"/>
</dbReference>